<dbReference type="InterPro" id="IPR007324">
    <property type="entry name" value="Sugar-bd_dom_put"/>
</dbReference>
<dbReference type="GO" id="GO:0030246">
    <property type="term" value="F:carbohydrate binding"/>
    <property type="evidence" value="ECO:0007669"/>
    <property type="project" value="InterPro"/>
</dbReference>
<keyword evidence="2" id="KW-0805">Transcription regulation</keyword>
<dbReference type="RefSeq" id="WP_058679492.1">
    <property type="nucleotide sequence ID" value="NZ_CBCYAB010000098.1"/>
</dbReference>
<dbReference type="InterPro" id="IPR051054">
    <property type="entry name" value="SorC_transcr_regulators"/>
</dbReference>
<dbReference type="GO" id="GO:0003677">
    <property type="term" value="F:DNA binding"/>
    <property type="evidence" value="ECO:0007669"/>
    <property type="project" value="UniProtKB-KW"/>
</dbReference>
<evidence type="ECO:0000256" key="2">
    <source>
        <dbReference type="ARBA" id="ARBA00023015"/>
    </source>
</evidence>
<dbReference type="EMBL" id="JAODZM010000097">
    <property type="protein sequence ID" value="MDH0199088.1"/>
    <property type="molecule type" value="Genomic_DNA"/>
</dbReference>
<dbReference type="InterPro" id="IPR001387">
    <property type="entry name" value="Cro/C1-type_HTH"/>
</dbReference>
<name>A0AAW6SF41_ENTCL</name>
<dbReference type="PANTHER" id="PTHR34294:SF1">
    <property type="entry name" value="TRANSCRIPTIONAL REGULATOR LSRR"/>
    <property type="match status" value="1"/>
</dbReference>
<comment type="similarity">
    <text evidence="1">Belongs to the SorC transcriptional regulatory family.</text>
</comment>
<keyword evidence="4" id="KW-0804">Transcription</keyword>
<evidence type="ECO:0000259" key="5">
    <source>
        <dbReference type="PROSITE" id="PS50943"/>
    </source>
</evidence>
<evidence type="ECO:0000313" key="6">
    <source>
        <dbReference type="EMBL" id="MDH0199088.1"/>
    </source>
</evidence>
<dbReference type="InterPro" id="IPR036388">
    <property type="entry name" value="WH-like_DNA-bd_sf"/>
</dbReference>
<evidence type="ECO:0000256" key="1">
    <source>
        <dbReference type="ARBA" id="ARBA00010466"/>
    </source>
</evidence>
<keyword evidence="3" id="KW-0238">DNA-binding</keyword>
<protein>
    <submittedName>
        <fullName evidence="6">Sugar-binding transcriptional regulator</fullName>
    </submittedName>
</protein>
<dbReference type="AlphaFoldDB" id="A0AAW6SF41"/>
<dbReference type="Gene3D" id="1.10.10.10">
    <property type="entry name" value="Winged helix-like DNA-binding domain superfamily/Winged helix DNA-binding domain"/>
    <property type="match status" value="1"/>
</dbReference>
<dbReference type="SUPFAM" id="SSF100950">
    <property type="entry name" value="NagB/RpiA/CoA transferase-like"/>
    <property type="match status" value="1"/>
</dbReference>
<evidence type="ECO:0000256" key="3">
    <source>
        <dbReference type="ARBA" id="ARBA00023125"/>
    </source>
</evidence>
<evidence type="ECO:0000256" key="4">
    <source>
        <dbReference type="ARBA" id="ARBA00023163"/>
    </source>
</evidence>
<feature type="domain" description="HTH cro/C1-type" evidence="5">
    <location>
        <begin position="21"/>
        <end position="48"/>
    </location>
</feature>
<accession>A0AAW6SF41</accession>
<dbReference type="Proteomes" id="UP001158360">
    <property type="component" value="Unassembled WGS sequence"/>
</dbReference>
<dbReference type="InterPro" id="IPR037171">
    <property type="entry name" value="NagB/RpiA_transferase-like"/>
</dbReference>
<sequence>MNREEKKQELAARAAWMYYVAGMTQQEIARALGMSRQMAQRLVSGARETGMVSVGITHPVTHCMKLARQLQDKFSLSLCRIVPSVGLENDAIQQMLAVEGSEVMAQFIGDEKPRVFGVGSGKTLRAVIDALPHYDRPQHQCVSLIGAIARDDSGTRYDVPLKMAEKMRGKYFFIPAPLYAENLEDKTMWCQHPVYQRVAIRALNADITFIGIGEVELGGPLNAEGFITDAQVQALKSQHVAGEMLGHFINHYGERLASELDALLTSVPLTSHTGRQIIAFSGGARKYQAIRAALIGQWITGLVTDEDTALKLLKE</sequence>
<proteinExistence type="inferred from homology"/>
<organism evidence="6 7">
    <name type="scientific">Enterobacter cloacae</name>
    <dbReference type="NCBI Taxonomy" id="550"/>
    <lineage>
        <taxon>Bacteria</taxon>
        <taxon>Pseudomonadati</taxon>
        <taxon>Pseudomonadota</taxon>
        <taxon>Gammaproteobacteria</taxon>
        <taxon>Enterobacterales</taxon>
        <taxon>Enterobacteriaceae</taxon>
        <taxon>Enterobacter</taxon>
        <taxon>Enterobacter cloacae complex</taxon>
    </lineage>
</organism>
<dbReference type="PANTHER" id="PTHR34294">
    <property type="entry name" value="TRANSCRIPTIONAL REGULATOR-RELATED"/>
    <property type="match status" value="1"/>
</dbReference>
<evidence type="ECO:0000313" key="7">
    <source>
        <dbReference type="Proteomes" id="UP001158360"/>
    </source>
</evidence>
<comment type="caution">
    <text evidence="6">The sequence shown here is derived from an EMBL/GenBank/DDBJ whole genome shotgun (WGS) entry which is preliminary data.</text>
</comment>
<reference evidence="6" key="1">
    <citation type="submission" date="2022-09" db="EMBL/GenBank/DDBJ databases">
        <title>Intensive care unit water sources are persistently colonized with multi-drug resistant bacteria and are the site of extensive horizontal gene transfer of antibiotic resistance genes.</title>
        <authorList>
            <person name="Diorio-Toth L."/>
        </authorList>
    </citation>
    <scope>NUCLEOTIDE SEQUENCE</scope>
    <source>
        <strain evidence="6">GD04139</strain>
    </source>
</reference>
<dbReference type="PROSITE" id="PS50943">
    <property type="entry name" value="HTH_CROC1"/>
    <property type="match status" value="1"/>
</dbReference>
<dbReference type="Gene3D" id="3.40.50.1360">
    <property type="match status" value="1"/>
</dbReference>
<dbReference type="Pfam" id="PF04198">
    <property type="entry name" value="Sugar-bind"/>
    <property type="match status" value="1"/>
</dbReference>
<gene>
    <name evidence="6" type="ORF">N7383_26060</name>
</gene>